<dbReference type="InterPro" id="IPR003879">
    <property type="entry name" value="Butyrophylin_SPRY"/>
</dbReference>
<proteinExistence type="predicted"/>
<keyword evidence="1" id="KW-0479">Metal-binding</keyword>
<name>A0A8C1W2F4_CYPCA</name>
<dbReference type="InterPro" id="IPR051051">
    <property type="entry name" value="E3_ubiq-ligase_TRIM/RNF"/>
</dbReference>
<reference evidence="6" key="1">
    <citation type="submission" date="2025-08" db="UniProtKB">
        <authorList>
            <consortium name="Ensembl"/>
        </authorList>
    </citation>
    <scope>IDENTIFICATION</scope>
</reference>
<dbReference type="InterPro" id="IPR013320">
    <property type="entry name" value="ConA-like_dom_sf"/>
</dbReference>
<feature type="coiled-coil region" evidence="4">
    <location>
        <begin position="8"/>
        <end position="35"/>
    </location>
</feature>
<dbReference type="InterPro" id="IPR003877">
    <property type="entry name" value="SPRY_dom"/>
</dbReference>
<dbReference type="Proteomes" id="UP000694700">
    <property type="component" value="Unplaced"/>
</dbReference>
<feature type="coiled-coil region" evidence="4">
    <location>
        <begin position="66"/>
        <end position="100"/>
    </location>
</feature>
<dbReference type="PANTHER" id="PTHR25465">
    <property type="entry name" value="B-BOX DOMAIN CONTAINING"/>
    <property type="match status" value="1"/>
</dbReference>
<dbReference type="PRINTS" id="PR01407">
    <property type="entry name" value="BUTYPHLNCDUF"/>
</dbReference>
<feature type="domain" description="B30.2/SPRY" evidence="5">
    <location>
        <begin position="161"/>
        <end position="348"/>
    </location>
</feature>
<organism evidence="6 7">
    <name type="scientific">Cyprinus carpio</name>
    <name type="common">Common carp</name>
    <dbReference type="NCBI Taxonomy" id="7962"/>
    <lineage>
        <taxon>Eukaryota</taxon>
        <taxon>Metazoa</taxon>
        <taxon>Chordata</taxon>
        <taxon>Craniata</taxon>
        <taxon>Vertebrata</taxon>
        <taxon>Euteleostomi</taxon>
        <taxon>Actinopterygii</taxon>
        <taxon>Neopterygii</taxon>
        <taxon>Teleostei</taxon>
        <taxon>Ostariophysi</taxon>
        <taxon>Cypriniformes</taxon>
        <taxon>Cyprinidae</taxon>
        <taxon>Cyprininae</taxon>
        <taxon>Cyprinus</taxon>
    </lineage>
</organism>
<dbReference type="SUPFAM" id="SSF49899">
    <property type="entry name" value="Concanavalin A-like lectins/glucanases"/>
    <property type="match status" value="1"/>
</dbReference>
<keyword evidence="2" id="KW-0863">Zinc-finger</keyword>
<dbReference type="AlphaFoldDB" id="A0A8C1W2F4"/>
<dbReference type="GO" id="GO:0008270">
    <property type="term" value="F:zinc ion binding"/>
    <property type="evidence" value="ECO:0007669"/>
    <property type="project" value="UniProtKB-KW"/>
</dbReference>
<keyword evidence="4" id="KW-0175">Coiled coil</keyword>
<evidence type="ECO:0000256" key="4">
    <source>
        <dbReference type="SAM" id="Coils"/>
    </source>
</evidence>
<dbReference type="SMART" id="SM00449">
    <property type="entry name" value="SPRY"/>
    <property type="match status" value="1"/>
</dbReference>
<dbReference type="Pfam" id="PF25600">
    <property type="entry name" value="TRIM_CC"/>
    <property type="match status" value="1"/>
</dbReference>
<evidence type="ECO:0000256" key="3">
    <source>
        <dbReference type="ARBA" id="ARBA00022833"/>
    </source>
</evidence>
<evidence type="ECO:0000313" key="7">
    <source>
        <dbReference type="Proteomes" id="UP000694700"/>
    </source>
</evidence>
<evidence type="ECO:0000313" key="6">
    <source>
        <dbReference type="Ensembl" id="ENSCCRP00015061049.1"/>
    </source>
</evidence>
<dbReference type="PANTHER" id="PTHR25465:SF5">
    <property type="entry name" value="E3 UBIQUITIN_ISG15 LIGASE TRIM25-RELATED"/>
    <property type="match status" value="1"/>
</dbReference>
<dbReference type="PROSITE" id="PS50188">
    <property type="entry name" value="B302_SPRY"/>
    <property type="match status" value="1"/>
</dbReference>
<dbReference type="InterPro" id="IPR001870">
    <property type="entry name" value="B30.2/SPRY"/>
</dbReference>
<dbReference type="Ensembl" id="ENSCCRT00015063033.1">
    <property type="protein sequence ID" value="ENSCCRP00015061049.1"/>
    <property type="gene ID" value="ENSCCRG00015024973.1"/>
</dbReference>
<dbReference type="InterPro" id="IPR058030">
    <property type="entry name" value="TRIM8/14/16/25/29/45/65_CC"/>
</dbReference>
<keyword evidence="3" id="KW-0862">Zinc</keyword>
<protein>
    <recommendedName>
        <fullName evidence="5">B30.2/SPRY domain-containing protein</fullName>
    </recommendedName>
</protein>
<evidence type="ECO:0000259" key="5">
    <source>
        <dbReference type="PROSITE" id="PS50188"/>
    </source>
</evidence>
<sequence>MNQVEKMQRTTTQKLQEKQKTIEELKQVVNTLKHSAQTAVEHNEKIFTELILSIKKRQHEVTQLIRDQERTEVSRAEGLLEKLEQEIADLQRRDTELDQHPHTEQHFPFKNLSDSSECEQSSSMTVNHMLFDGLRKSLSDLKQHFEDFCQEEISNIISVVARIQILPLTRIRNHFKQYFCSFTIDPNTAIEHLVLSENNKQMSYTGHLGIYKFPCKVFCKESVFERCYWEVEWSGRCVHISVSYKETNGRGKGLVGMFGNNNTSWSLQCFPKPVFWHKSIKTEISRPLSSRVGVFVDYNAGTLSFYSVSDTVTLLHHVRTTFTQPLYPGFWFSASGSGDLLNLDNSGSNTNVFSSVKLCDP</sequence>
<evidence type="ECO:0000256" key="1">
    <source>
        <dbReference type="ARBA" id="ARBA00022723"/>
    </source>
</evidence>
<dbReference type="Pfam" id="PF00622">
    <property type="entry name" value="SPRY"/>
    <property type="match status" value="1"/>
</dbReference>
<dbReference type="InterPro" id="IPR043136">
    <property type="entry name" value="B30.2/SPRY_sf"/>
</dbReference>
<evidence type="ECO:0000256" key="2">
    <source>
        <dbReference type="ARBA" id="ARBA00022771"/>
    </source>
</evidence>
<accession>A0A8C1W2F4</accession>
<dbReference type="Gene3D" id="2.60.120.920">
    <property type="match status" value="1"/>
</dbReference>